<dbReference type="EMBL" id="JACHXD010000002">
    <property type="protein sequence ID" value="MBB3118079.1"/>
    <property type="molecule type" value="Genomic_DNA"/>
</dbReference>
<proteinExistence type="predicted"/>
<evidence type="ECO:0000259" key="3">
    <source>
        <dbReference type="Pfam" id="PF20434"/>
    </source>
</evidence>
<dbReference type="SUPFAM" id="SSF53474">
    <property type="entry name" value="alpha/beta-Hydrolases"/>
    <property type="match status" value="1"/>
</dbReference>
<evidence type="ECO:0000313" key="4">
    <source>
        <dbReference type="EMBL" id="MBB3118079.1"/>
    </source>
</evidence>
<dbReference type="PANTHER" id="PTHR48081:SF33">
    <property type="entry name" value="KYNURENINE FORMAMIDASE"/>
    <property type="match status" value="1"/>
</dbReference>
<dbReference type="InterPro" id="IPR050300">
    <property type="entry name" value="GDXG_lipolytic_enzyme"/>
</dbReference>
<dbReference type="Pfam" id="PF20434">
    <property type="entry name" value="BD-FAE"/>
    <property type="match status" value="1"/>
</dbReference>
<comment type="caution">
    <text evidence="4">The sequence shown here is derived from an EMBL/GenBank/DDBJ whole genome shotgun (WGS) entry which is preliminary data.</text>
</comment>
<keyword evidence="5" id="KW-1185">Reference proteome</keyword>
<protein>
    <submittedName>
        <fullName evidence="4">Acetyl esterase/lipase</fullName>
    </submittedName>
</protein>
<dbReference type="InterPro" id="IPR029058">
    <property type="entry name" value="AB_hydrolase_fold"/>
</dbReference>
<dbReference type="RefSeq" id="WP_183439984.1">
    <property type="nucleotide sequence ID" value="NZ_JACHXD010000002.1"/>
</dbReference>
<evidence type="ECO:0000256" key="1">
    <source>
        <dbReference type="ARBA" id="ARBA00022801"/>
    </source>
</evidence>
<name>A0A7W5B7N7_9BURK</name>
<reference evidence="4 5" key="1">
    <citation type="submission" date="2020-08" db="EMBL/GenBank/DDBJ databases">
        <title>Genomic Encyclopedia of Type Strains, Phase III (KMG-III): the genomes of soil and plant-associated and newly described type strains.</title>
        <authorList>
            <person name="Whitman W."/>
        </authorList>
    </citation>
    <scope>NUCLEOTIDE SEQUENCE [LARGE SCALE GENOMIC DNA]</scope>
    <source>
        <strain evidence="4 5">CECT 8897</strain>
    </source>
</reference>
<dbReference type="Proteomes" id="UP000541535">
    <property type="component" value="Unassembled WGS sequence"/>
</dbReference>
<keyword evidence="1" id="KW-0378">Hydrolase</keyword>
<gene>
    <name evidence="4" type="ORF">FHS03_001105</name>
</gene>
<dbReference type="GO" id="GO:0016787">
    <property type="term" value="F:hydrolase activity"/>
    <property type="evidence" value="ECO:0007669"/>
    <property type="project" value="UniProtKB-KW"/>
</dbReference>
<dbReference type="AlphaFoldDB" id="A0A7W5B7N7"/>
<sequence>MSLISNVVRLFALFLALGLSSGLAQAARHGAPAHGQEEDGGGRVLRDIAYGELPRQRFDVYLPAQPRGPVLFMVHGGAWRSGSKSEAAVLENKVPHFTARGYVVVAADYRLLPQAEPLEQVRDVARALAAAQGMAASWGADRKQFVLMGHSAGAHLATLLAARPALVSEAGCAPWLGTIALDSAAYDLVALMEQRHARLYDQAFGKHAATWRSLSPYHALDGAHEVRPLLLVCSQLREQACAQAQAFAGRARALGIIADVLEQKLSHRDLNLLLGKPGAYTAGVDAFIARLPGLQLREQEDGAPGSR</sequence>
<evidence type="ECO:0000313" key="5">
    <source>
        <dbReference type="Proteomes" id="UP000541535"/>
    </source>
</evidence>
<feature type="domain" description="BD-FAE-like" evidence="3">
    <location>
        <begin position="59"/>
        <end position="162"/>
    </location>
</feature>
<feature type="signal peptide" evidence="2">
    <location>
        <begin position="1"/>
        <end position="26"/>
    </location>
</feature>
<dbReference type="Gene3D" id="3.40.50.1820">
    <property type="entry name" value="alpha/beta hydrolase"/>
    <property type="match status" value="1"/>
</dbReference>
<dbReference type="PANTHER" id="PTHR48081">
    <property type="entry name" value="AB HYDROLASE SUPERFAMILY PROTEIN C4A8.06C"/>
    <property type="match status" value="1"/>
</dbReference>
<organism evidence="4 5">
    <name type="scientific">Pseudoduganella violacea</name>
    <dbReference type="NCBI Taxonomy" id="1715466"/>
    <lineage>
        <taxon>Bacteria</taxon>
        <taxon>Pseudomonadati</taxon>
        <taxon>Pseudomonadota</taxon>
        <taxon>Betaproteobacteria</taxon>
        <taxon>Burkholderiales</taxon>
        <taxon>Oxalobacteraceae</taxon>
        <taxon>Telluria group</taxon>
        <taxon>Pseudoduganella</taxon>
    </lineage>
</organism>
<accession>A0A7W5B7N7</accession>
<feature type="chain" id="PRO_5031556555" evidence="2">
    <location>
        <begin position="27"/>
        <end position="307"/>
    </location>
</feature>
<keyword evidence="2" id="KW-0732">Signal</keyword>
<dbReference type="InterPro" id="IPR049492">
    <property type="entry name" value="BD-FAE-like_dom"/>
</dbReference>
<evidence type="ECO:0000256" key="2">
    <source>
        <dbReference type="SAM" id="SignalP"/>
    </source>
</evidence>